<dbReference type="Proteomes" id="UP000194127">
    <property type="component" value="Unassembled WGS sequence"/>
</dbReference>
<name>A0A1X6MUD5_9APHY</name>
<protein>
    <recommendedName>
        <fullName evidence="4">Secreted protein</fullName>
    </recommendedName>
</protein>
<accession>A0A1X6MUD5</accession>
<evidence type="ECO:0000313" key="3">
    <source>
        <dbReference type="Proteomes" id="UP000194127"/>
    </source>
</evidence>
<sequence>MLVPPLLVFLSSPLLASFLVPPAGASHEPTNPRCPSLSGPRPSALPRYRLPLPAHLSPAARRAVLSVPHLACDRASS</sequence>
<keyword evidence="3" id="KW-1185">Reference proteome</keyword>
<organism evidence="2 3">
    <name type="scientific">Postia placenta MAD-698-R-SB12</name>
    <dbReference type="NCBI Taxonomy" id="670580"/>
    <lineage>
        <taxon>Eukaryota</taxon>
        <taxon>Fungi</taxon>
        <taxon>Dikarya</taxon>
        <taxon>Basidiomycota</taxon>
        <taxon>Agaricomycotina</taxon>
        <taxon>Agaricomycetes</taxon>
        <taxon>Polyporales</taxon>
        <taxon>Adustoporiaceae</taxon>
        <taxon>Rhodonia</taxon>
    </lineage>
</organism>
<evidence type="ECO:0000256" key="1">
    <source>
        <dbReference type="SAM" id="SignalP"/>
    </source>
</evidence>
<dbReference type="RefSeq" id="XP_024336795.1">
    <property type="nucleotide sequence ID" value="XM_024477813.1"/>
</dbReference>
<gene>
    <name evidence="2" type="ORF">POSPLADRAFT_1040860</name>
</gene>
<dbReference type="AlphaFoldDB" id="A0A1X6MUD5"/>
<feature type="chain" id="PRO_5010870052" description="Secreted protein" evidence="1">
    <location>
        <begin position="26"/>
        <end position="77"/>
    </location>
</feature>
<keyword evidence="1" id="KW-0732">Signal</keyword>
<dbReference type="GeneID" id="36322763"/>
<proteinExistence type="predicted"/>
<dbReference type="EMBL" id="KZ110601">
    <property type="protein sequence ID" value="OSX60001.1"/>
    <property type="molecule type" value="Genomic_DNA"/>
</dbReference>
<evidence type="ECO:0000313" key="2">
    <source>
        <dbReference type="EMBL" id="OSX60001.1"/>
    </source>
</evidence>
<evidence type="ECO:0008006" key="4">
    <source>
        <dbReference type="Google" id="ProtNLM"/>
    </source>
</evidence>
<feature type="signal peptide" evidence="1">
    <location>
        <begin position="1"/>
        <end position="25"/>
    </location>
</feature>
<reference evidence="2 3" key="1">
    <citation type="submission" date="2017-04" db="EMBL/GenBank/DDBJ databases">
        <title>Genome Sequence of the Model Brown-Rot Fungus Postia placenta SB12.</title>
        <authorList>
            <consortium name="DOE Joint Genome Institute"/>
            <person name="Gaskell J."/>
            <person name="Kersten P."/>
            <person name="Larrondo L.F."/>
            <person name="Canessa P."/>
            <person name="Martinez D."/>
            <person name="Hibbett D."/>
            <person name="Schmoll M."/>
            <person name="Kubicek C.P."/>
            <person name="Martinez A.T."/>
            <person name="Yadav J."/>
            <person name="Master E."/>
            <person name="Magnuson J.K."/>
            <person name="James T."/>
            <person name="Yaver D."/>
            <person name="Berka R."/>
            <person name="Labutti K."/>
            <person name="Lipzen A."/>
            <person name="Aerts A."/>
            <person name="Barry K."/>
            <person name="Henrissat B."/>
            <person name="Blanchette R."/>
            <person name="Grigoriev I."/>
            <person name="Cullen D."/>
        </authorList>
    </citation>
    <scope>NUCLEOTIDE SEQUENCE [LARGE SCALE GENOMIC DNA]</scope>
    <source>
        <strain evidence="2 3">MAD-698-R-SB12</strain>
    </source>
</reference>
<feature type="non-terminal residue" evidence="2">
    <location>
        <position position="77"/>
    </location>
</feature>